<proteinExistence type="predicted"/>
<evidence type="ECO:0000256" key="1">
    <source>
        <dbReference type="SAM" id="MobiDB-lite"/>
    </source>
</evidence>
<dbReference type="PROSITE" id="PS50943">
    <property type="entry name" value="HTH_CROC1"/>
    <property type="match status" value="1"/>
</dbReference>
<dbReference type="SMART" id="SM00530">
    <property type="entry name" value="HTH_XRE"/>
    <property type="match status" value="1"/>
</dbReference>
<evidence type="ECO:0000313" key="4">
    <source>
        <dbReference type="Proteomes" id="UP000187001"/>
    </source>
</evidence>
<accession>A0ABD6QMX6</accession>
<comment type="caution">
    <text evidence="3">The sequence shown here is derived from an EMBL/GenBank/DDBJ whole genome shotgun (WGS) entry which is preliminary data.</text>
</comment>
<feature type="compositionally biased region" description="Basic residues" evidence="1">
    <location>
        <begin position="134"/>
        <end position="143"/>
    </location>
</feature>
<protein>
    <recommendedName>
        <fullName evidence="2">HTH cro/C1-type domain-containing protein</fullName>
    </recommendedName>
</protein>
<organism evidence="3 4">
    <name type="scientific">Mycolicibacterium fortuitum</name>
    <name type="common">Mycobacterium fortuitum</name>
    <dbReference type="NCBI Taxonomy" id="1766"/>
    <lineage>
        <taxon>Bacteria</taxon>
        <taxon>Bacillati</taxon>
        <taxon>Actinomycetota</taxon>
        <taxon>Actinomycetes</taxon>
        <taxon>Mycobacteriales</taxon>
        <taxon>Mycobacteriaceae</taxon>
        <taxon>Mycolicibacterium</taxon>
    </lineage>
</organism>
<feature type="domain" description="HTH cro/C1-type" evidence="2">
    <location>
        <begin position="29"/>
        <end position="74"/>
    </location>
</feature>
<dbReference type="AlphaFoldDB" id="A0ABD6QMX6"/>
<gene>
    <name evidence="3" type="ORF">A5742_25645</name>
</gene>
<sequence length="155" mass="17182">MSTVRNMDDKRVRESWSELVRDAIGDMQQSEVAERVGVSPNTIANWIKGKNYTRPDGYNVYRFAKAFGIPVPEALVRAGIGDAADYDGEIRVKPDISALSTTEMLAEVMKREAVDMSPKAQPREPGVGGTTKVRQARSTRTKQAKLENIRSKPSL</sequence>
<dbReference type="Pfam" id="PF01381">
    <property type="entry name" value="HTH_3"/>
    <property type="match status" value="1"/>
</dbReference>
<name>A0ABD6QMX6_MYCFO</name>
<evidence type="ECO:0000313" key="3">
    <source>
        <dbReference type="EMBL" id="OMC46163.1"/>
    </source>
</evidence>
<dbReference type="Proteomes" id="UP000187001">
    <property type="component" value="Unassembled WGS sequence"/>
</dbReference>
<feature type="region of interest" description="Disordered" evidence="1">
    <location>
        <begin position="113"/>
        <end position="155"/>
    </location>
</feature>
<feature type="compositionally biased region" description="Basic and acidic residues" evidence="1">
    <location>
        <begin position="144"/>
        <end position="155"/>
    </location>
</feature>
<dbReference type="SUPFAM" id="SSF47413">
    <property type="entry name" value="lambda repressor-like DNA-binding domains"/>
    <property type="match status" value="1"/>
</dbReference>
<dbReference type="InterPro" id="IPR010982">
    <property type="entry name" value="Lambda_DNA-bd_dom_sf"/>
</dbReference>
<evidence type="ECO:0000259" key="2">
    <source>
        <dbReference type="PROSITE" id="PS50943"/>
    </source>
</evidence>
<dbReference type="Gene3D" id="1.10.260.40">
    <property type="entry name" value="lambda repressor-like DNA-binding domains"/>
    <property type="match status" value="1"/>
</dbReference>
<reference evidence="3 4" key="1">
    <citation type="submission" date="2016-07" db="EMBL/GenBank/DDBJ databases">
        <authorList>
            <person name="Sutton G."/>
            <person name="Brinkac L."/>
            <person name="Sanka R."/>
            <person name="Adams M."/>
            <person name="Lau E."/>
            <person name="Kumar A."/>
            <person name="Macaden R."/>
        </authorList>
    </citation>
    <scope>NUCLEOTIDE SEQUENCE [LARGE SCALE GENOMIC DNA]</scope>
    <source>
        <strain evidence="3 4">GA-0871</strain>
    </source>
</reference>
<dbReference type="EMBL" id="MBER01000058">
    <property type="protein sequence ID" value="OMC46163.1"/>
    <property type="molecule type" value="Genomic_DNA"/>
</dbReference>
<dbReference type="CDD" id="cd00093">
    <property type="entry name" value="HTH_XRE"/>
    <property type="match status" value="1"/>
</dbReference>
<dbReference type="InterPro" id="IPR001387">
    <property type="entry name" value="Cro/C1-type_HTH"/>
</dbReference>